<dbReference type="Proteomes" id="UP000305196">
    <property type="component" value="Unassembled WGS sequence"/>
</dbReference>
<protein>
    <recommendedName>
        <fullName evidence="6">VIR protein</fullName>
    </recommendedName>
</protein>
<accession>A0A1G4E5J6</accession>
<organism evidence="4 5">
    <name type="scientific">Plasmodium vivax</name>
    <name type="common">malaria parasite P. vivax</name>
    <dbReference type="NCBI Taxonomy" id="5855"/>
    <lineage>
        <taxon>Eukaryota</taxon>
        <taxon>Sar</taxon>
        <taxon>Alveolata</taxon>
        <taxon>Apicomplexa</taxon>
        <taxon>Aconoidasida</taxon>
        <taxon>Haemosporida</taxon>
        <taxon>Plasmodiidae</taxon>
        <taxon>Plasmodium</taxon>
        <taxon>Plasmodium (Plasmodium)</taxon>
    </lineage>
</organism>
<feature type="compositionally biased region" description="Polar residues" evidence="1">
    <location>
        <begin position="264"/>
        <end position="274"/>
    </location>
</feature>
<evidence type="ECO:0000256" key="2">
    <source>
        <dbReference type="SAM" id="Phobius"/>
    </source>
</evidence>
<evidence type="ECO:0000313" key="5">
    <source>
        <dbReference type="Proteomes" id="UP000305196"/>
    </source>
</evidence>
<dbReference type="EMBL" id="FLYI01000432">
    <property type="protein sequence ID" value="SCA60688.1"/>
    <property type="molecule type" value="Genomic_DNA"/>
</dbReference>
<dbReference type="VEuPathDB" id="PlasmoDB:PVX_028690"/>
<evidence type="ECO:0000313" key="4">
    <source>
        <dbReference type="EMBL" id="SCA60688.1"/>
    </source>
</evidence>
<dbReference type="VEuPathDB" id="PlasmoDB:PVPAM_060006000"/>
<feature type="region of interest" description="Disordered" evidence="1">
    <location>
        <begin position="232"/>
        <end position="310"/>
    </location>
</feature>
<name>A0A1G4E5J6_PLAVI</name>
<dbReference type="EMBL" id="FLYI01000188">
    <property type="protein sequence ID" value="SCA60450.1"/>
    <property type="molecule type" value="Genomic_DNA"/>
</dbReference>
<gene>
    <name evidence="3" type="ORF">PVC01_000065400</name>
    <name evidence="4" type="ORF">PVC01_000101900</name>
</gene>
<evidence type="ECO:0008006" key="6">
    <source>
        <dbReference type="Google" id="ProtNLM"/>
    </source>
</evidence>
<evidence type="ECO:0000313" key="3">
    <source>
        <dbReference type="EMBL" id="SCA60450.1"/>
    </source>
</evidence>
<proteinExistence type="predicted"/>
<evidence type="ECO:0000256" key="1">
    <source>
        <dbReference type="SAM" id="MobiDB-lite"/>
    </source>
</evidence>
<feature type="compositionally biased region" description="Basic and acidic residues" evidence="1">
    <location>
        <begin position="275"/>
        <end position="284"/>
    </location>
</feature>
<sequence>MACAKYYNGYPSYECYKIMKHQFGKKLEDKNYSINTEISNFGNKYEADVGQKLNTLSDVFTNLQKYLSNGAVFASPDIYNGEGTCKYISYLLCSQISENAYGECDKDTFNLLKDFVDEYHKITHSNMCKNILKPLNNDDFKNMKVLYQLYDKFIDLMPYTQHVPDKYCQNVLHLFSLYNNFLSENPSGNLEFNNILTQFEPLIEFITRIAKDKCTKDRFIRGTPSLYKKIEEQIPSPPNETLGLESKPSPEDRLDGALNRNHLKLTSSSTTLVEQQERAYHENSQRYQVSDPLELSATSASQETDERRLPHQNMEHSEPYESFRRQEHYGSRSYYGQGGHIVTDEIYPPREGSIVTTEELGHGPGKENVGAITNIQSAISGFMKDVDPIPVVVVSGGMGALFLLFRYTPVGTFFRGGRRMNNRIPSRFSGQILGGFPGYEEFYDGGFGPGPINISYQAE</sequence>
<feature type="transmembrane region" description="Helical" evidence="2">
    <location>
        <begin position="389"/>
        <end position="414"/>
    </location>
</feature>
<reference evidence="4 5" key="1">
    <citation type="submission" date="2016-07" db="EMBL/GenBank/DDBJ databases">
        <authorList>
            <consortium name="Pathogen Informatics"/>
        </authorList>
    </citation>
    <scope>NUCLEOTIDE SEQUENCE [LARGE SCALE GENOMIC DNA]</scope>
</reference>
<dbReference type="VEuPathDB" id="PlasmoDB:PVW1_090005600"/>
<keyword evidence="2" id="KW-0812">Transmembrane</keyword>
<dbReference type="AlphaFoldDB" id="A0A1G4E5J6"/>
<keyword evidence="2" id="KW-1133">Transmembrane helix</keyword>
<keyword evidence="2" id="KW-0472">Membrane</keyword>
<dbReference type="VEuPathDB" id="PlasmoDB:PVP01_1473000"/>